<evidence type="ECO:0000313" key="3">
    <source>
        <dbReference type="Proteomes" id="UP000799778"/>
    </source>
</evidence>
<dbReference type="AlphaFoldDB" id="A0A6A5Y9N8"/>
<reference evidence="2" key="1">
    <citation type="journal article" date="2020" name="Stud. Mycol.">
        <title>101 Dothideomycetes genomes: a test case for predicting lifestyles and emergence of pathogens.</title>
        <authorList>
            <person name="Haridas S."/>
            <person name="Albert R."/>
            <person name="Binder M."/>
            <person name="Bloem J."/>
            <person name="Labutti K."/>
            <person name="Salamov A."/>
            <person name="Andreopoulos B."/>
            <person name="Baker S."/>
            <person name="Barry K."/>
            <person name="Bills G."/>
            <person name="Bluhm B."/>
            <person name="Cannon C."/>
            <person name="Castanera R."/>
            <person name="Culley D."/>
            <person name="Daum C."/>
            <person name="Ezra D."/>
            <person name="Gonzalez J."/>
            <person name="Henrissat B."/>
            <person name="Kuo A."/>
            <person name="Liang C."/>
            <person name="Lipzen A."/>
            <person name="Lutzoni F."/>
            <person name="Magnuson J."/>
            <person name="Mondo S."/>
            <person name="Nolan M."/>
            <person name="Ohm R."/>
            <person name="Pangilinan J."/>
            <person name="Park H.-J."/>
            <person name="Ramirez L."/>
            <person name="Alfaro M."/>
            <person name="Sun H."/>
            <person name="Tritt A."/>
            <person name="Yoshinaga Y."/>
            <person name="Zwiers L.-H."/>
            <person name="Turgeon B."/>
            <person name="Goodwin S."/>
            <person name="Spatafora J."/>
            <person name="Crous P."/>
            <person name="Grigoriev I."/>
        </authorList>
    </citation>
    <scope>NUCLEOTIDE SEQUENCE</scope>
    <source>
        <strain evidence="2">CBS 175.79</strain>
    </source>
</reference>
<dbReference type="Gene3D" id="3.40.710.10">
    <property type="entry name" value="DD-peptidase/beta-lactamase superfamily"/>
    <property type="match status" value="1"/>
</dbReference>
<dbReference type="RefSeq" id="XP_033390644.1">
    <property type="nucleotide sequence ID" value="XM_033531605.1"/>
</dbReference>
<dbReference type="EMBL" id="ML978066">
    <property type="protein sequence ID" value="KAF2022305.1"/>
    <property type="molecule type" value="Genomic_DNA"/>
</dbReference>
<evidence type="ECO:0000259" key="1">
    <source>
        <dbReference type="Pfam" id="PF00144"/>
    </source>
</evidence>
<dbReference type="InterPro" id="IPR050789">
    <property type="entry name" value="Diverse_Enzym_Activities"/>
</dbReference>
<gene>
    <name evidence="2" type="ORF">BU24DRAFT_458171</name>
</gene>
<dbReference type="GeneID" id="54289002"/>
<evidence type="ECO:0000313" key="2">
    <source>
        <dbReference type="EMBL" id="KAF2022305.1"/>
    </source>
</evidence>
<feature type="domain" description="Beta-lactamase-related" evidence="1">
    <location>
        <begin position="26"/>
        <end position="397"/>
    </location>
</feature>
<dbReference type="SUPFAM" id="SSF56601">
    <property type="entry name" value="beta-lactamase/transpeptidase-like"/>
    <property type="match status" value="1"/>
</dbReference>
<dbReference type="InterPro" id="IPR001466">
    <property type="entry name" value="Beta-lactam-related"/>
</dbReference>
<dbReference type="Pfam" id="PF00144">
    <property type="entry name" value="Beta-lactamase"/>
    <property type="match status" value="1"/>
</dbReference>
<dbReference type="Proteomes" id="UP000799778">
    <property type="component" value="Unassembled WGS sequence"/>
</dbReference>
<organism evidence="2 3">
    <name type="scientific">Aaosphaeria arxii CBS 175.79</name>
    <dbReference type="NCBI Taxonomy" id="1450172"/>
    <lineage>
        <taxon>Eukaryota</taxon>
        <taxon>Fungi</taxon>
        <taxon>Dikarya</taxon>
        <taxon>Ascomycota</taxon>
        <taxon>Pezizomycotina</taxon>
        <taxon>Dothideomycetes</taxon>
        <taxon>Pleosporomycetidae</taxon>
        <taxon>Pleosporales</taxon>
        <taxon>Pleosporales incertae sedis</taxon>
        <taxon>Aaosphaeria</taxon>
    </lineage>
</organism>
<dbReference type="InterPro" id="IPR012338">
    <property type="entry name" value="Beta-lactam/transpept-like"/>
</dbReference>
<name>A0A6A5Y9N8_9PLEO</name>
<sequence length="414" mass="44951">MSLSSQSVETIKSILNGVTSEGSSGSPGLVFLAVDKSGKTLVEHAAGTKGVNSKDPIDLDTSFWIASMTKIVTTVSCLQLVEQGKLSLDDPEVIKKYAPEIGEKKVYEDGATPQDQKNPVTLRMLLAHTAGFGYSFLDPRITAIGRPVGIDEFTGDVNAIKASPLVNQPGSRWEYGVNVDWAGLVLERATGTKLNDYFQKNIFEPLGINSVTMFPTQEMQKNLAYFHQRDPSSGNLVERDHAFTRAFFQHTKEEQDGFFHSGGAGLFAKPKEYIKLLATLLNNGTCPTTGTKILSSSTVDQMFENQIPEHPNFARGAPPPPKPELANAAPEMYPQEGNPPQGWGLSWFLTIAPGATGRGANTAWWAGIANLYYWVDRERGVTGVIASQVLPFGDPKVVPAWVAAEKAVYDGLSQ</sequence>
<keyword evidence="3" id="KW-1185">Reference proteome</keyword>
<dbReference type="OrthoDB" id="428260at2759"/>
<dbReference type="PANTHER" id="PTHR43283">
    <property type="entry name" value="BETA-LACTAMASE-RELATED"/>
    <property type="match status" value="1"/>
</dbReference>
<proteinExistence type="predicted"/>
<dbReference type="PANTHER" id="PTHR43283:SF3">
    <property type="entry name" value="BETA-LACTAMASE FAMILY PROTEIN (AFU_ORTHOLOGUE AFUA_5G07500)"/>
    <property type="match status" value="1"/>
</dbReference>
<protein>
    <submittedName>
        <fullName evidence="2">Beta-lactamase/transpeptidase-like protein</fullName>
    </submittedName>
</protein>
<accession>A0A6A5Y9N8</accession>